<evidence type="ECO:0000256" key="1">
    <source>
        <dbReference type="SAM" id="Phobius"/>
    </source>
</evidence>
<dbReference type="EMBL" id="AP023287">
    <property type="protein sequence ID" value="BCI54992.1"/>
    <property type="molecule type" value="Genomic_DNA"/>
</dbReference>
<keyword evidence="1" id="KW-0812">Transmembrane</keyword>
<proteinExistence type="predicted"/>
<dbReference type="AlphaFoldDB" id="A0A6S6PA50"/>
<evidence type="ECO:0000313" key="3">
    <source>
        <dbReference type="Proteomes" id="UP000515734"/>
    </source>
</evidence>
<sequence>MRRLVNVAYCGCIGSVVAFTVFLGIGFVRYLHTDWPPGWFQVGLFGSMFATFAFFVATVALIGIALWRDR</sequence>
<evidence type="ECO:0000313" key="2">
    <source>
        <dbReference type="EMBL" id="BCI54992.1"/>
    </source>
</evidence>
<feature type="transmembrane region" description="Helical" evidence="1">
    <location>
        <begin position="7"/>
        <end position="32"/>
    </location>
</feature>
<feature type="transmembrane region" description="Helical" evidence="1">
    <location>
        <begin position="44"/>
        <end position="67"/>
    </location>
</feature>
<keyword evidence="1" id="KW-1133">Transmembrane helix</keyword>
<dbReference type="Proteomes" id="UP000515734">
    <property type="component" value="Chromosome"/>
</dbReference>
<organism evidence="2 3">
    <name type="scientific">Mycolicibacterium litorale</name>
    <dbReference type="NCBI Taxonomy" id="758802"/>
    <lineage>
        <taxon>Bacteria</taxon>
        <taxon>Bacillati</taxon>
        <taxon>Actinomycetota</taxon>
        <taxon>Actinomycetes</taxon>
        <taxon>Mycobacteriales</taxon>
        <taxon>Mycobacteriaceae</taxon>
        <taxon>Mycolicibacterium</taxon>
    </lineage>
</organism>
<name>A0A6S6PA50_9MYCO</name>
<protein>
    <submittedName>
        <fullName evidence="2">Uncharacterized protein</fullName>
    </submittedName>
</protein>
<reference evidence="2 3" key="1">
    <citation type="submission" date="2020-07" db="EMBL/GenBank/DDBJ databases">
        <title>Complete genome sequence of Mycolicibacterium litorale like strain isolated from cardiac implantable electronic device infection.</title>
        <authorList>
            <person name="Fukano H."/>
            <person name="Miyama H."/>
            <person name="Hoshino Y."/>
        </authorList>
    </citation>
    <scope>NUCLEOTIDE SEQUENCE [LARGE SCALE GENOMIC DNA]</scope>
    <source>
        <strain evidence="2 3">NIIDNTM18</strain>
    </source>
</reference>
<keyword evidence="1" id="KW-0472">Membrane</keyword>
<accession>A0A6S6PA50</accession>
<gene>
    <name evidence="2" type="ORF">NIIDNTM18_42700</name>
</gene>